<feature type="chain" id="PRO_5001947554" description="Helix-hairpin-helix DNA-binding motif class 1 domain-containing protein" evidence="1">
    <location>
        <begin position="20"/>
        <end position="697"/>
    </location>
</feature>
<dbReference type="AlphaFoldDB" id="A0A098S3G4"/>
<protein>
    <recommendedName>
        <fullName evidence="4">Helix-hairpin-helix DNA-binding motif class 1 domain-containing protein</fullName>
    </recommendedName>
</protein>
<feature type="signal peptide" evidence="1">
    <location>
        <begin position="1"/>
        <end position="19"/>
    </location>
</feature>
<evidence type="ECO:0000256" key="1">
    <source>
        <dbReference type="SAM" id="SignalP"/>
    </source>
</evidence>
<proteinExistence type="predicted"/>
<dbReference type="EMBL" id="JPOS01000079">
    <property type="protein sequence ID" value="KGE86318.1"/>
    <property type="molecule type" value="Genomic_DNA"/>
</dbReference>
<dbReference type="Pfam" id="PF12836">
    <property type="entry name" value="HHH_3"/>
    <property type="match status" value="1"/>
</dbReference>
<dbReference type="Proteomes" id="UP000029736">
    <property type="component" value="Unassembled WGS sequence"/>
</dbReference>
<evidence type="ECO:0000313" key="3">
    <source>
        <dbReference type="Proteomes" id="UP000029736"/>
    </source>
</evidence>
<evidence type="ECO:0000313" key="2">
    <source>
        <dbReference type="EMBL" id="KGE86318.1"/>
    </source>
</evidence>
<keyword evidence="3" id="KW-1185">Reference proteome</keyword>
<dbReference type="OrthoDB" id="9766750at2"/>
<dbReference type="SUPFAM" id="SSF47781">
    <property type="entry name" value="RuvA domain 2-like"/>
    <property type="match status" value="1"/>
</dbReference>
<keyword evidence="1" id="KW-0732">Signal</keyword>
<name>A0A098S3G4_9BACT</name>
<organism evidence="2 3">
    <name type="scientific">Phaeodactylibacter xiamenensis</name>
    <dbReference type="NCBI Taxonomy" id="1524460"/>
    <lineage>
        <taxon>Bacteria</taxon>
        <taxon>Pseudomonadati</taxon>
        <taxon>Bacteroidota</taxon>
        <taxon>Saprospiria</taxon>
        <taxon>Saprospirales</taxon>
        <taxon>Haliscomenobacteraceae</taxon>
        <taxon>Phaeodactylibacter</taxon>
    </lineage>
</organism>
<gene>
    <name evidence="2" type="ORF">IX84_21165</name>
</gene>
<comment type="caution">
    <text evidence="2">The sequence shown here is derived from an EMBL/GenBank/DDBJ whole genome shotgun (WGS) entry which is preliminary data.</text>
</comment>
<dbReference type="InterPro" id="IPR010994">
    <property type="entry name" value="RuvA_2-like"/>
</dbReference>
<dbReference type="STRING" id="1524460.IX84_21165"/>
<accession>A0A098S3G4</accession>
<evidence type="ECO:0008006" key="4">
    <source>
        <dbReference type="Google" id="ProtNLM"/>
    </source>
</evidence>
<reference evidence="2 3" key="1">
    <citation type="journal article" date="2014" name="Int. J. Syst. Evol. Microbiol.">
        <title>Phaeodactylibacter xiamenensis gen. nov., sp. nov., a member of the family Saprospiraceae isolated from the marine alga Phaeodactylum tricornutum.</title>
        <authorList>
            <person name="Chen Z.Jr."/>
            <person name="Lei X."/>
            <person name="Lai Q."/>
            <person name="Li Y."/>
            <person name="Zhang B."/>
            <person name="Zhang J."/>
            <person name="Zhang H."/>
            <person name="Yang L."/>
            <person name="Zheng W."/>
            <person name="Tian Y."/>
            <person name="Yu Z."/>
            <person name="Xu H.Jr."/>
            <person name="Zheng T."/>
        </authorList>
    </citation>
    <scope>NUCLEOTIDE SEQUENCE [LARGE SCALE GENOMIC DNA]</scope>
    <source>
        <strain evidence="2 3">KD52</strain>
    </source>
</reference>
<sequence>MRSPLLLLLLNAFYFIAGAQVDSLVQPTDPDQQVIEDFLQNTESEGTFDFNTIFEELEFYRENPINLNTITEGQLQDLNLLSDIQILEILKYRQTAGDFISIYELQAVPSLDLQTVRRLLPFVRVSGDLDDYQTPIGQMMREGRNELYLRWFRILEDQRGYTPLGQDETGSRYLGDPNQFYMRYKHAYSNRLSYGFTAEKDRGEEFFKGSNPYGFDFYSAHVFLRDYSKRIKAIALGDYAVSFGQGLVLYSGFGYGKSSLVMNIKRTSRTLRPYTSVNESNFQRGAAVTLAFGDHIEVTALGSHRRRSANLLESDTTDLEDQVRQASSLDLDGLHRTPNEIADEGAIAQTTIGGQVKWNNRYGHIAANALYEELDADLTQFRPTPNNQFDFTGNNLYNISLDYSFIVQNFNFFGETARSANGAIATVNGLLMGLDRNVDLALLVRHYPRHYQALNANAFGETFGAQNETGVYLGMEVRPHKNWRLSAYFDTWRHPWLRFTVDAPSTGYEYRGRLTYYLKRDLEVYVEIREEHKAQNISKIEGKNDFTLDRHIFQARLHVAKKVTKELELRSRIDVGYTDNEINNRQSGFAIYQDVLYRPTAFPFSFTTRYALFDTDGFQSRFYSFENNLLYTFSIPAYYNRGSRFYFNLRYRGIRNLTIEGRIAQTFWKNQDTFGSGNEQIDGQTRTSVGAQIKYKF</sequence>
<dbReference type="RefSeq" id="WP_044224990.1">
    <property type="nucleotide sequence ID" value="NZ_JBKAGJ010000010.1"/>
</dbReference>